<keyword evidence="1 2" id="KW-0732">Signal</keyword>
<feature type="domain" description="Solute-binding protein family 3/N-terminal" evidence="3">
    <location>
        <begin position="54"/>
        <end position="290"/>
    </location>
</feature>
<keyword evidence="5" id="KW-1185">Reference proteome</keyword>
<dbReference type="PANTHER" id="PTHR35936:SF19">
    <property type="entry name" value="AMINO-ACID-BINDING PROTEIN YXEM-RELATED"/>
    <property type="match status" value="1"/>
</dbReference>
<dbReference type="Proteomes" id="UP000225277">
    <property type="component" value="Unassembled WGS sequence"/>
</dbReference>
<gene>
    <name evidence="4" type="ORF">RCC_04379</name>
</gene>
<sequence>MMKVAHVGLIAPLVCLAFGNENGYGYGYGWKEPSPSLSYANVTSLLDTIITRGYLRVGTTGDYKPFSYKVADATALPNGTSFNTTYIGGDIDMAQALSNALSLPSPPVFVPSVWANLTKDVAADQFDIAMGGVSITLPRAKTAFFSTSMQRVGKTGCIRCADKEKYTDFESLDVSGVKIAANPGGTNEAFDRANFQNAEIVIVEDNNAVYQAVIDGTADAMVSDKIEVELQVNLRNGSLCMVNEEPWTFEELGYLLPRDQAWKNFVDLWVRNQVEGGAWNETLGKWMAYKWPAV</sequence>
<dbReference type="EMBL" id="FJUY01000006">
    <property type="protein sequence ID" value="CZT18534.1"/>
    <property type="molecule type" value="Genomic_DNA"/>
</dbReference>
<feature type="chain" id="PRO_5013669470" evidence="2">
    <location>
        <begin position="18"/>
        <end position="294"/>
    </location>
</feature>
<dbReference type="STRING" id="112498.A0A2D3V7J9"/>
<evidence type="ECO:0000256" key="2">
    <source>
        <dbReference type="SAM" id="SignalP"/>
    </source>
</evidence>
<proteinExistence type="predicted"/>
<dbReference type="GeneID" id="35599554"/>
<evidence type="ECO:0000313" key="5">
    <source>
        <dbReference type="Proteomes" id="UP000225277"/>
    </source>
</evidence>
<dbReference type="OrthoDB" id="406464at2759"/>
<dbReference type="Gene3D" id="3.40.190.10">
    <property type="entry name" value="Periplasmic binding protein-like II"/>
    <property type="match status" value="2"/>
</dbReference>
<protein>
    <submittedName>
        <fullName evidence="4">Related to Cyclohexadienyl dehydratase</fullName>
    </submittedName>
</protein>
<dbReference type="SMART" id="SM00062">
    <property type="entry name" value="PBPb"/>
    <property type="match status" value="1"/>
</dbReference>
<dbReference type="InterPro" id="IPR001638">
    <property type="entry name" value="Solute-binding_3/MltF_N"/>
</dbReference>
<dbReference type="PANTHER" id="PTHR35936">
    <property type="entry name" value="MEMBRANE-BOUND LYTIC MUREIN TRANSGLYCOSYLASE F"/>
    <property type="match status" value="1"/>
</dbReference>
<dbReference type="AlphaFoldDB" id="A0A2D3V7J9"/>
<accession>A0A2D3V7J9</accession>
<dbReference type="Pfam" id="PF00497">
    <property type="entry name" value="SBP_bac_3"/>
    <property type="match status" value="1"/>
</dbReference>
<organism evidence="4 5">
    <name type="scientific">Ramularia collo-cygni</name>
    <dbReference type="NCBI Taxonomy" id="112498"/>
    <lineage>
        <taxon>Eukaryota</taxon>
        <taxon>Fungi</taxon>
        <taxon>Dikarya</taxon>
        <taxon>Ascomycota</taxon>
        <taxon>Pezizomycotina</taxon>
        <taxon>Dothideomycetes</taxon>
        <taxon>Dothideomycetidae</taxon>
        <taxon>Mycosphaerellales</taxon>
        <taxon>Mycosphaerellaceae</taxon>
        <taxon>Ramularia</taxon>
    </lineage>
</organism>
<name>A0A2D3V7J9_9PEZI</name>
<dbReference type="SUPFAM" id="SSF53850">
    <property type="entry name" value="Periplasmic binding protein-like II"/>
    <property type="match status" value="1"/>
</dbReference>
<feature type="signal peptide" evidence="2">
    <location>
        <begin position="1"/>
        <end position="17"/>
    </location>
</feature>
<reference evidence="4 5" key="1">
    <citation type="submission" date="2016-03" db="EMBL/GenBank/DDBJ databases">
        <authorList>
            <person name="Ploux O."/>
        </authorList>
    </citation>
    <scope>NUCLEOTIDE SEQUENCE [LARGE SCALE GENOMIC DNA]</scope>
    <source>
        <strain evidence="4 5">URUG2</strain>
    </source>
</reference>
<dbReference type="RefSeq" id="XP_023625424.1">
    <property type="nucleotide sequence ID" value="XM_023769656.1"/>
</dbReference>
<evidence type="ECO:0000259" key="3">
    <source>
        <dbReference type="SMART" id="SM00062"/>
    </source>
</evidence>
<evidence type="ECO:0000313" key="4">
    <source>
        <dbReference type="EMBL" id="CZT18534.1"/>
    </source>
</evidence>
<evidence type="ECO:0000256" key="1">
    <source>
        <dbReference type="ARBA" id="ARBA00022729"/>
    </source>
</evidence>